<accession>A0A840Z1R8</accession>
<evidence type="ECO:0000313" key="1">
    <source>
        <dbReference type="EMBL" id="MBB5719632.1"/>
    </source>
</evidence>
<protein>
    <recommendedName>
        <fullName evidence="3">DUF2793 domain-containing protein</fullName>
    </recommendedName>
</protein>
<dbReference type="InterPro" id="IPR021251">
    <property type="entry name" value="DUF2793"/>
</dbReference>
<dbReference type="RefSeq" id="WP_184004611.1">
    <property type="nucleotide sequence ID" value="NZ_BAABIF010000030.1"/>
</dbReference>
<evidence type="ECO:0000313" key="2">
    <source>
        <dbReference type="Proteomes" id="UP000554342"/>
    </source>
</evidence>
<dbReference type="EMBL" id="JACIJI010000005">
    <property type="protein sequence ID" value="MBB5719632.1"/>
    <property type="molecule type" value="Genomic_DNA"/>
</dbReference>
<evidence type="ECO:0008006" key="3">
    <source>
        <dbReference type="Google" id="ProtNLM"/>
    </source>
</evidence>
<dbReference type="Proteomes" id="UP000554342">
    <property type="component" value="Unassembled WGS sequence"/>
</dbReference>
<gene>
    <name evidence="1" type="ORF">FHR23_002580</name>
</gene>
<sequence>MTEAATARLSLPLLSAGQAQKEMTHNEALTLIDMLMVPAVQAVGQDDPPGTPAAGECWIVGAAPTGDWVGQTNALACWTDGGWRFVSARAGQAIWSVPDDVFAVFSDQWQVGAMPVTRLIVDGQQVVGAQAASIADVQGGDTIDAEARDAVASILACLRTHGLIATA</sequence>
<dbReference type="Pfam" id="PF10983">
    <property type="entry name" value="DUF2793"/>
    <property type="match status" value="1"/>
</dbReference>
<keyword evidence="2" id="KW-1185">Reference proteome</keyword>
<comment type="caution">
    <text evidence="1">The sequence shown here is derived from an EMBL/GenBank/DDBJ whole genome shotgun (WGS) entry which is preliminary data.</text>
</comment>
<reference evidence="1 2" key="1">
    <citation type="submission" date="2020-08" db="EMBL/GenBank/DDBJ databases">
        <title>Genomic Encyclopedia of Type Strains, Phase IV (KMG-IV): sequencing the most valuable type-strain genomes for metagenomic binning, comparative biology and taxonomic classification.</title>
        <authorList>
            <person name="Goeker M."/>
        </authorList>
    </citation>
    <scope>NUCLEOTIDE SEQUENCE [LARGE SCALE GENOMIC DNA]</scope>
    <source>
        <strain evidence="1 2">DSM 27203</strain>
    </source>
</reference>
<name>A0A840Z1R8_9SPHN</name>
<dbReference type="AlphaFoldDB" id="A0A840Z1R8"/>
<proteinExistence type="predicted"/>
<organism evidence="1 2">
    <name type="scientific">Stakelama sediminis</name>
    <dbReference type="NCBI Taxonomy" id="463200"/>
    <lineage>
        <taxon>Bacteria</taxon>
        <taxon>Pseudomonadati</taxon>
        <taxon>Pseudomonadota</taxon>
        <taxon>Alphaproteobacteria</taxon>
        <taxon>Sphingomonadales</taxon>
        <taxon>Sphingomonadaceae</taxon>
        <taxon>Stakelama</taxon>
    </lineage>
</organism>